<feature type="compositionally biased region" description="Basic and acidic residues" evidence="2">
    <location>
        <begin position="690"/>
        <end position="703"/>
    </location>
</feature>
<evidence type="ECO:0000256" key="1">
    <source>
        <dbReference type="SAM" id="Coils"/>
    </source>
</evidence>
<evidence type="ECO:0000313" key="3">
    <source>
        <dbReference type="EMBL" id="CAF3408170.1"/>
    </source>
</evidence>
<comment type="caution">
    <text evidence="3">The sequence shown here is derived from an EMBL/GenBank/DDBJ whole genome shotgun (WGS) entry which is preliminary data.</text>
</comment>
<dbReference type="AlphaFoldDB" id="A0A818AK55"/>
<feature type="region of interest" description="Disordered" evidence="2">
    <location>
        <begin position="759"/>
        <end position="833"/>
    </location>
</feature>
<accession>A0A818AK55</accession>
<feature type="region of interest" description="Disordered" evidence="2">
    <location>
        <begin position="1003"/>
        <end position="1027"/>
    </location>
</feature>
<feature type="compositionally biased region" description="Polar residues" evidence="2">
    <location>
        <begin position="1010"/>
        <end position="1027"/>
    </location>
</feature>
<name>A0A818AK55_9BILA</name>
<feature type="compositionally biased region" description="Basic and acidic residues" evidence="2">
    <location>
        <begin position="35"/>
        <end position="50"/>
    </location>
</feature>
<protein>
    <submittedName>
        <fullName evidence="3">Uncharacterized protein</fullName>
    </submittedName>
</protein>
<keyword evidence="1" id="KW-0175">Coiled coil</keyword>
<feature type="compositionally biased region" description="Basic and acidic residues" evidence="2">
    <location>
        <begin position="137"/>
        <end position="149"/>
    </location>
</feature>
<feature type="region of interest" description="Disordered" evidence="2">
    <location>
        <begin position="678"/>
        <end position="709"/>
    </location>
</feature>
<feature type="compositionally biased region" description="Low complexity" evidence="2">
    <location>
        <begin position="185"/>
        <end position="200"/>
    </location>
</feature>
<gene>
    <name evidence="3" type="ORF">KIK155_LOCUS8782</name>
</gene>
<feature type="region of interest" description="Disordered" evidence="2">
    <location>
        <begin position="1"/>
        <end position="50"/>
    </location>
</feature>
<dbReference type="Proteomes" id="UP000663865">
    <property type="component" value="Unassembled WGS sequence"/>
</dbReference>
<reference evidence="3" key="1">
    <citation type="submission" date="2021-02" db="EMBL/GenBank/DDBJ databases">
        <authorList>
            <person name="Nowell W R."/>
        </authorList>
    </citation>
    <scope>NUCLEOTIDE SEQUENCE</scope>
</reference>
<dbReference type="EMBL" id="CAJNYV010001166">
    <property type="protein sequence ID" value="CAF3408170.1"/>
    <property type="molecule type" value="Genomic_DNA"/>
</dbReference>
<feature type="compositionally biased region" description="Polar residues" evidence="2">
    <location>
        <begin position="151"/>
        <end position="178"/>
    </location>
</feature>
<feature type="compositionally biased region" description="Low complexity" evidence="2">
    <location>
        <begin position="767"/>
        <end position="778"/>
    </location>
</feature>
<sequence length="1062" mass="121137">MSSSSSILQYLSSNSNSQNVSQTNNSAKRNAYDNGRLEHSSDRTDDSPCDNERIITVNRQVIVFDDNWIKTQPTNESKVIQSASQGEAILLEAEQDETEFLNSNQHQVLSPGKTKSLNTVTDIMNMISPDELDENTEQTRSKPTTDKKISPSKTRTQTNIIQSPIKTSTLPMNKTANGENRKSTSKVSRTSKSISQSRSRSPNRTTNKRQAPSMTSTGAFHFVTPGEHQQEKSSKKVPRSKSHRSPIKDDCKRITSSDDEESETDHLNSNALKLKLKEEKRIGKKKGELLNQLHENYEELLEKYAQAENTIDQLRFQPKPFSDTTPRSTTSEHHVHIIQQPTVNMTNLRASGVYHSIDYSPFSTIRPLASSTTTPVRKSISPAYSEEVITPETYTVSLLVQTRTLGNKMKSFLTLMTTDQLSLAEQKQVYENIKQDYEKLVRTLDKKKGGDNYRNIDLDGDINTELDSMKYLLKEIVERITNNLLGKSGENSPTEQRTRLTLDGSHSVCIKFVKENDIFYLIEYQSPLSARSSLCNHNDLMDQYKKLLNAVNSESTDRIDQRAVRINELENDPQQMKTNISMHDSSRSSLYDHQTPTKSKQKPYVYVSGGSDEEQQLSHSITPIPMVKNIESTSYEPDYIAPSSVKRHEYRIEEETYRNGQSPSAKKRTPINRQDYENFEKTTRPKRKTRPEQKAKIMNDRQYNKQSSPVILSDAARYLNSSMKTRVNDYDSGIGTTNLTKLSHDSKLYTSTMDESHFHSFDEEQESISSSNSSNSDFADSRSPYRFDNSLSNRRKTQGRYDPHSSSMKTRVVGAVDPLPPTPSISKRAHRSDHTWKPARMPLHHRARLIPVHRSTSSGRHEIESSKMKYSHSFASPKRSTQHSSYYQQTLPSSSPQKIYRSSLYISRPNTYGLVQENVSQNKFNGLYVDSQTGIVYRHESKKTASPTRVYCELPSQEKLHHCTECGTMTNYHHRHHFNSTVRQVPSHVDDLGYDSGYGERNKWDRYNDNVASSDTDSDLTQNNPEASQLDEVYNRAEKVLYNAQNLSRHINRQLKLTLATI</sequence>
<organism evidence="3 4">
    <name type="scientific">Rotaria socialis</name>
    <dbReference type="NCBI Taxonomy" id="392032"/>
    <lineage>
        <taxon>Eukaryota</taxon>
        <taxon>Metazoa</taxon>
        <taxon>Spiralia</taxon>
        <taxon>Gnathifera</taxon>
        <taxon>Rotifera</taxon>
        <taxon>Eurotatoria</taxon>
        <taxon>Bdelloidea</taxon>
        <taxon>Philodinida</taxon>
        <taxon>Philodinidae</taxon>
        <taxon>Rotaria</taxon>
    </lineage>
</organism>
<feature type="compositionally biased region" description="Basic residues" evidence="2">
    <location>
        <begin position="235"/>
        <end position="245"/>
    </location>
</feature>
<feature type="compositionally biased region" description="Polar residues" evidence="2">
    <location>
        <begin position="572"/>
        <end position="598"/>
    </location>
</feature>
<feature type="region of interest" description="Disordered" evidence="2">
    <location>
        <begin position="571"/>
        <end position="602"/>
    </location>
</feature>
<dbReference type="PANTHER" id="PTHR21510">
    <property type="entry name" value="AKNA DOMAIN-CONTAINING PROTEIN"/>
    <property type="match status" value="1"/>
</dbReference>
<feature type="region of interest" description="Disordered" evidence="2">
    <location>
        <begin position="127"/>
        <end position="268"/>
    </location>
</feature>
<proteinExistence type="predicted"/>
<evidence type="ECO:0000313" key="4">
    <source>
        <dbReference type="Proteomes" id="UP000663865"/>
    </source>
</evidence>
<evidence type="ECO:0000256" key="2">
    <source>
        <dbReference type="SAM" id="MobiDB-lite"/>
    </source>
</evidence>
<feature type="compositionally biased region" description="Basic and acidic residues" evidence="2">
    <location>
        <begin position="246"/>
        <end position="256"/>
    </location>
</feature>
<feature type="compositionally biased region" description="Low complexity" evidence="2">
    <location>
        <begin position="1"/>
        <end position="26"/>
    </location>
</feature>
<feature type="compositionally biased region" description="Polar residues" evidence="2">
    <location>
        <begin position="202"/>
        <end position="218"/>
    </location>
</feature>
<dbReference type="PANTHER" id="PTHR21510:SF13">
    <property type="entry name" value="AKNA DOMAIN-CONTAINING PROTEIN"/>
    <property type="match status" value="1"/>
</dbReference>
<dbReference type="InterPro" id="IPR052655">
    <property type="entry name" value="AKNA_Centrosome-Trans_reg"/>
</dbReference>
<feature type="coiled-coil region" evidence="1">
    <location>
        <begin position="290"/>
        <end position="317"/>
    </location>
</feature>